<name>A0AAD7N455_9AGAR</name>
<feature type="region of interest" description="Disordered" evidence="1">
    <location>
        <begin position="769"/>
        <end position="792"/>
    </location>
</feature>
<feature type="region of interest" description="Disordered" evidence="1">
    <location>
        <begin position="542"/>
        <end position="575"/>
    </location>
</feature>
<dbReference type="Proteomes" id="UP001215598">
    <property type="component" value="Unassembled WGS sequence"/>
</dbReference>
<dbReference type="InterPro" id="IPR040521">
    <property type="entry name" value="KDZ"/>
</dbReference>
<proteinExistence type="predicted"/>
<evidence type="ECO:0000259" key="2">
    <source>
        <dbReference type="Pfam" id="PF18803"/>
    </source>
</evidence>
<feature type="region of interest" description="Disordered" evidence="1">
    <location>
        <begin position="1771"/>
        <end position="1800"/>
    </location>
</feature>
<feature type="domain" description="CxC2-like cysteine cluster KDZ transposase-associated" evidence="2">
    <location>
        <begin position="959"/>
        <end position="1069"/>
    </location>
</feature>
<dbReference type="InterPro" id="IPR041457">
    <property type="entry name" value="CxC2_KDZ-assoc"/>
</dbReference>
<evidence type="ECO:0000313" key="4">
    <source>
        <dbReference type="Proteomes" id="UP001215598"/>
    </source>
</evidence>
<feature type="region of interest" description="Disordered" evidence="1">
    <location>
        <begin position="664"/>
        <end position="683"/>
    </location>
</feature>
<dbReference type="Pfam" id="PF18803">
    <property type="entry name" value="CxC2"/>
    <property type="match status" value="1"/>
</dbReference>
<feature type="region of interest" description="Disordered" evidence="1">
    <location>
        <begin position="76"/>
        <end position="108"/>
    </location>
</feature>
<gene>
    <name evidence="3" type="ORF">B0H16DRAFT_1462711</name>
</gene>
<reference evidence="3" key="1">
    <citation type="submission" date="2023-03" db="EMBL/GenBank/DDBJ databases">
        <title>Massive genome expansion in bonnet fungi (Mycena s.s.) driven by repeated elements and novel gene families across ecological guilds.</title>
        <authorList>
            <consortium name="Lawrence Berkeley National Laboratory"/>
            <person name="Harder C.B."/>
            <person name="Miyauchi S."/>
            <person name="Viragh M."/>
            <person name="Kuo A."/>
            <person name="Thoen E."/>
            <person name="Andreopoulos B."/>
            <person name="Lu D."/>
            <person name="Skrede I."/>
            <person name="Drula E."/>
            <person name="Henrissat B."/>
            <person name="Morin E."/>
            <person name="Kohler A."/>
            <person name="Barry K."/>
            <person name="LaButti K."/>
            <person name="Morin E."/>
            <person name="Salamov A."/>
            <person name="Lipzen A."/>
            <person name="Mereny Z."/>
            <person name="Hegedus B."/>
            <person name="Baldrian P."/>
            <person name="Stursova M."/>
            <person name="Weitz H."/>
            <person name="Taylor A."/>
            <person name="Grigoriev I.V."/>
            <person name="Nagy L.G."/>
            <person name="Martin F."/>
            <person name="Kauserud H."/>
        </authorList>
    </citation>
    <scope>NUCLEOTIDE SEQUENCE</scope>
    <source>
        <strain evidence="3">CBHHK182m</strain>
    </source>
</reference>
<dbReference type="Pfam" id="PF18758">
    <property type="entry name" value="KDZ"/>
    <property type="match status" value="1"/>
</dbReference>
<feature type="compositionally biased region" description="Basic residues" evidence="1">
    <location>
        <begin position="95"/>
        <end position="107"/>
    </location>
</feature>
<feature type="compositionally biased region" description="Polar residues" evidence="1">
    <location>
        <begin position="546"/>
        <end position="555"/>
    </location>
</feature>
<comment type="caution">
    <text evidence="3">The sequence shown here is derived from an EMBL/GenBank/DDBJ whole genome shotgun (WGS) entry which is preliminary data.</text>
</comment>
<feature type="region of interest" description="Disordered" evidence="1">
    <location>
        <begin position="591"/>
        <end position="615"/>
    </location>
</feature>
<keyword evidence="4" id="KW-1185">Reference proteome</keyword>
<dbReference type="EMBL" id="JARKIB010000082">
    <property type="protein sequence ID" value="KAJ7745696.1"/>
    <property type="molecule type" value="Genomic_DNA"/>
</dbReference>
<evidence type="ECO:0000313" key="3">
    <source>
        <dbReference type="EMBL" id="KAJ7745696.1"/>
    </source>
</evidence>
<evidence type="ECO:0000256" key="1">
    <source>
        <dbReference type="SAM" id="MobiDB-lite"/>
    </source>
</evidence>
<organism evidence="3 4">
    <name type="scientific">Mycena metata</name>
    <dbReference type="NCBI Taxonomy" id="1033252"/>
    <lineage>
        <taxon>Eukaryota</taxon>
        <taxon>Fungi</taxon>
        <taxon>Dikarya</taxon>
        <taxon>Basidiomycota</taxon>
        <taxon>Agaricomycotina</taxon>
        <taxon>Agaricomycetes</taxon>
        <taxon>Agaricomycetidae</taxon>
        <taxon>Agaricales</taxon>
        <taxon>Marasmiineae</taxon>
        <taxon>Mycenaceae</taxon>
        <taxon>Mycena</taxon>
    </lineage>
</organism>
<sequence>MQAARDEKWRFRDWLETLKHRQSPPPPEPPSLNGWAIEWALQEAAKSGWDGPNPPVDWEAKESPWGCGAWQGHSAAPLNFKDPTWDGVTRVPKTPGKRKRQRQRKRERAAANAAALARWQQGLAGRQNWGAWEEYHRGEPLGYTEEERSRWGQWGQGLGYLAVPFTLSLRLFGALFRHSRSTFAAPLLQVTGAKRTELPSHKASDVERNTSRDSEKQFHTWGLCSRRNIARINSHERLGALRRLGATNKGVAKFEKQSAMRHRALNSLRGQQNRVYSGCREPPRAIWATPVGLRGKHEVWWVIFRLVGEEYRLSFSTNSLMHPSARRAEQWGHEVARDRASRRMTNWVEEKKAVLEVVERLLAVRWARIVERRSQRHARIIAASIRFVQITRLKSWIFSFCATVMSGLEGSSKRKPWLLQDDGQLVLSETRFIRQWSQAALKGSSLHNPWVLDSGGELVLHDDANVGRVKEETALVPVRVPQVHAEMAPAPVATVAPTRMLFGQPVYPGIMGGPPSIIKGRVLSGPRGPFAALASSIAINRPADQGPTSVESQAGPSAIDAKSVEFTGGPERTDTSIRRVREWLYMRPARGPPRVLSKKEDENSPPSSPPSVVPGLIQAYADSGASLPQGKSKKADVPTFIREIGPSLREESWILPSKPFLNPLRDRSEKKGRKRKGNSTNPTQCLRKCKSVLRVAGCCHARPVVWHVRWRKPKPPKVHAGDRRAKMARAVRREGEVIFVAKLFEEFQFGWVKGSTTVAADEGCIVDSGHGGGSRSALNPARPPPAARSRSPGSLLFLPRWSSMSNNHKRKKVAPALVVGATSVSVTSRSTSDPRVVRTRLSTVAQDAGPSNAGSDRFWADDLATNAARAAPNFSYQLGDLSLESQLDEPLEDGINVVHCVAPRNPKSDRPLHFFYPLEDEFVDEALRREGRGPRRVGATARSCTRWNGNHFERGRNWLQKLGLRVQLGHPPGEICEFRRAAPKDFVLYDLTGVHELNVDVCGCKTANGKDHEEHRRQLMRACWWPATVTAPNTCATFQVLRLFQILNCLGKLSAYDFLRGLEKCTNNDGEQKAPDRRKPFMVIVREWREVKRVKRQKQGYHKGGVKAIAKGALAQKCRACPQVGWNMPDGWENIDPFYRVSSEAADPIIGDGLGDDGYKAHIAKHVNEQEISNCSGFQAMFMANSKRTNGLRSTGVAGVTCSRHNMWLPNGLGDLQVGERFCNVDFCLVAALMLWLNLLWLVVSYDIACQYAIHFWERMSRMPEAMKLRKLAPSNIWLMGPGSRHATLEDVFGFHNYDRVLAMHRILPKRMAVNLKEAAIHKAAFAVFSDALEELRPTEVAEWRAWVLRWESKQHTDGAESPFELKEEVTMLRDIQLKIAEEEFICTDDGVEVEREHSPGAFITMGLALEDTQLEVDVRALKDPSPNQKLVFTKRRTSLLKRIHKFRQLQRVYMPSVRVLLSDEDKAVYDGNGEQLPETTRLFMPSEIADSRLRGKACAIGLPEVEERMRAGEAEEALEDVRVGLRTRTMTNRYKLRNWTGQGMMTKGQGILRQINIRIHIAKLRYRYARSALMSLRGHGAWEERLKVLGDDDVRALNERALTAEEKAQNEHWVELGGAIIEGGIARATGVATGEGSHTLSWIWYKVGVAEDINDPRLKDALRVEWCKAFARTRRYDEEVRLLREEMRRTIAFGYTEAAIWDGLANEERLGASAELREGRRAYTMEHANTERARCARLEAEWSGILLKANAYLAGDVSLASGTVTVELEGADELDPEQEEARLEGEDDDDDGGLPAGLL</sequence>
<accession>A0AAD7N455</accession>
<protein>
    <recommendedName>
        <fullName evidence="2">CxC2-like cysteine cluster KDZ transposase-associated domain-containing protein</fullName>
    </recommendedName>
</protein>